<evidence type="ECO:0000313" key="1">
    <source>
        <dbReference type="EMBL" id="KAI4384418.1"/>
    </source>
</evidence>
<sequence length="369" mass="42448">MDEVEGLLVGDAGLDEVVDYGSRVDEILAKVYELEERVGEVEQFYSEKSQKQVRTPRGSSSSRDGKQFTSIKKLQQDASQREAASAKRMQDLIRQLDAILQQITQHKWSPPFMQPVNVDEPELNDYYKVIHKPMDIGTIRNKMEGKAYKNVREIYADVRLVFKNAMKYHDEKSDIHVKAKTLLRKFEEKWLQLLPKVTAAEKRLEQEEVENQLDWQLIQEATHAGMARDISNELSEVDMHLEDLREMVLQQCSKMSTEEKRNIAKALDKLPAEDVDKALEIVAEHDPSFEVKADLVDLDLDAQSESTLWRLKFFVKSALEVQEKVSPGYEHGDSHRSKNNTNASSTRKRRKEICDAITKSAKRRSSNPS</sequence>
<proteinExistence type="predicted"/>
<evidence type="ECO:0000313" key="2">
    <source>
        <dbReference type="Proteomes" id="UP001057402"/>
    </source>
</evidence>
<reference evidence="2" key="1">
    <citation type="journal article" date="2023" name="Front. Plant Sci.">
        <title>Chromosomal-level genome assembly of Melastoma candidum provides insights into trichome evolution.</title>
        <authorList>
            <person name="Zhong Y."/>
            <person name="Wu W."/>
            <person name="Sun C."/>
            <person name="Zou P."/>
            <person name="Liu Y."/>
            <person name="Dai S."/>
            <person name="Zhou R."/>
        </authorList>
    </citation>
    <scope>NUCLEOTIDE SEQUENCE [LARGE SCALE GENOMIC DNA]</scope>
</reference>
<dbReference type="Proteomes" id="UP001057402">
    <property type="component" value="Chromosome 2"/>
</dbReference>
<organism evidence="1 2">
    <name type="scientific">Melastoma candidum</name>
    <dbReference type="NCBI Taxonomy" id="119954"/>
    <lineage>
        <taxon>Eukaryota</taxon>
        <taxon>Viridiplantae</taxon>
        <taxon>Streptophyta</taxon>
        <taxon>Embryophyta</taxon>
        <taxon>Tracheophyta</taxon>
        <taxon>Spermatophyta</taxon>
        <taxon>Magnoliopsida</taxon>
        <taxon>eudicotyledons</taxon>
        <taxon>Gunneridae</taxon>
        <taxon>Pentapetalae</taxon>
        <taxon>rosids</taxon>
        <taxon>malvids</taxon>
        <taxon>Myrtales</taxon>
        <taxon>Melastomataceae</taxon>
        <taxon>Melastomatoideae</taxon>
        <taxon>Melastomateae</taxon>
        <taxon>Melastoma</taxon>
    </lineage>
</organism>
<accession>A0ACB9RZF9</accession>
<comment type="caution">
    <text evidence="1">The sequence shown here is derived from an EMBL/GenBank/DDBJ whole genome shotgun (WGS) entry which is preliminary data.</text>
</comment>
<name>A0ACB9RZF9_9MYRT</name>
<gene>
    <name evidence="1" type="ORF">MLD38_002580</name>
</gene>
<dbReference type="EMBL" id="CM042881">
    <property type="protein sequence ID" value="KAI4384418.1"/>
    <property type="molecule type" value="Genomic_DNA"/>
</dbReference>
<protein>
    <submittedName>
        <fullName evidence="1">Uncharacterized protein</fullName>
    </submittedName>
</protein>
<keyword evidence="2" id="KW-1185">Reference proteome</keyword>